<dbReference type="SUPFAM" id="SSF103473">
    <property type="entry name" value="MFS general substrate transporter"/>
    <property type="match status" value="1"/>
</dbReference>
<feature type="transmembrane region" description="Helical" evidence="5">
    <location>
        <begin position="162"/>
        <end position="183"/>
    </location>
</feature>
<protein>
    <submittedName>
        <fullName evidence="7">Putative MFS family arabinose efflux permease</fullName>
    </submittedName>
</protein>
<dbReference type="Proteomes" id="UP000295573">
    <property type="component" value="Unassembled WGS sequence"/>
</dbReference>
<organism evidence="7 8">
    <name type="scientific">Kribbella antiqua</name>
    <dbReference type="NCBI Taxonomy" id="2512217"/>
    <lineage>
        <taxon>Bacteria</taxon>
        <taxon>Bacillati</taxon>
        <taxon>Actinomycetota</taxon>
        <taxon>Actinomycetes</taxon>
        <taxon>Propionibacteriales</taxon>
        <taxon>Kribbellaceae</taxon>
        <taxon>Kribbella</taxon>
    </lineage>
</organism>
<feature type="transmembrane region" description="Helical" evidence="5">
    <location>
        <begin position="348"/>
        <end position="366"/>
    </location>
</feature>
<keyword evidence="8" id="KW-1185">Reference proteome</keyword>
<evidence type="ECO:0000256" key="2">
    <source>
        <dbReference type="ARBA" id="ARBA00022692"/>
    </source>
</evidence>
<keyword evidence="3 5" id="KW-1133">Transmembrane helix</keyword>
<dbReference type="AlphaFoldDB" id="A0A4R2J167"/>
<feature type="transmembrane region" description="Helical" evidence="5">
    <location>
        <begin position="278"/>
        <end position="304"/>
    </location>
</feature>
<dbReference type="Gene3D" id="1.20.1720.10">
    <property type="entry name" value="Multidrug resistance protein D"/>
    <property type="match status" value="1"/>
</dbReference>
<proteinExistence type="predicted"/>
<dbReference type="EMBL" id="SLWR01000002">
    <property type="protein sequence ID" value="TCO50536.1"/>
    <property type="molecule type" value="Genomic_DNA"/>
</dbReference>
<dbReference type="GO" id="GO:0022857">
    <property type="term" value="F:transmembrane transporter activity"/>
    <property type="evidence" value="ECO:0007669"/>
    <property type="project" value="InterPro"/>
</dbReference>
<accession>A0A4R2J167</accession>
<feature type="transmembrane region" description="Helical" evidence="5">
    <location>
        <begin position="46"/>
        <end position="64"/>
    </location>
</feature>
<dbReference type="CDD" id="cd17321">
    <property type="entry name" value="MFS_MMR_MDR_like"/>
    <property type="match status" value="1"/>
</dbReference>
<evidence type="ECO:0000256" key="4">
    <source>
        <dbReference type="ARBA" id="ARBA00023136"/>
    </source>
</evidence>
<dbReference type="PANTHER" id="PTHR42718">
    <property type="entry name" value="MAJOR FACILITATOR SUPERFAMILY MULTIDRUG TRANSPORTER MFSC"/>
    <property type="match status" value="1"/>
</dbReference>
<dbReference type="InterPro" id="IPR036259">
    <property type="entry name" value="MFS_trans_sf"/>
</dbReference>
<keyword evidence="4 5" id="KW-0472">Membrane</keyword>
<gene>
    <name evidence="7" type="ORF">EV646_102610</name>
</gene>
<comment type="subcellular location">
    <subcellularLocation>
        <location evidence="1">Cell membrane</location>
        <topology evidence="1">Multi-pass membrane protein</topology>
    </subcellularLocation>
</comment>
<feature type="transmembrane region" description="Helical" evidence="5">
    <location>
        <begin position="101"/>
        <end position="122"/>
    </location>
</feature>
<dbReference type="Pfam" id="PF07690">
    <property type="entry name" value="MFS_1"/>
    <property type="match status" value="1"/>
</dbReference>
<evidence type="ECO:0000256" key="3">
    <source>
        <dbReference type="ARBA" id="ARBA00022989"/>
    </source>
</evidence>
<keyword evidence="2 5" id="KW-0812">Transmembrane</keyword>
<evidence type="ECO:0000256" key="1">
    <source>
        <dbReference type="ARBA" id="ARBA00004651"/>
    </source>
</evidence>
<dbReference type="PANTHER" id="PTHR42718:SF39">
    <property type="entry name" value="ACTINORHODIN TRANSPORTER-RELATED"/>
    <property type="match status" value="1"/>
</dbReference>
<evidence type="ECO:0000313" key="7">
    <source>
        <dbReference type="EMBL" id="TCO50536.1"/>
    </source>
</evidence>
<dbReference type="PROSITE" id="PS50850">
    <property type="entry name" value="MFS"/>
    <property type="match status" value="1"/>
</dbReference>
<comment type="caution">
    <text evidence="7">The sequence shown here is derived from an EMBL/GenBank/DDBJ whole genome shotgun (WGS) entry which is preliminary data.</text>
</comment>
<dbReference type="InterPro" id="IPR020846">
    <property type="entry name" value="MFS_dom"/>
</dbReference>
<dbReference type="InterPro" id="IPR011701">
    <property type="entry name" value="MFS"/>
</dbReference>
<feature type="transmembrane region" description="Helical" evidence="5">
    <location>
        <begin position="134"/>
        <end position="156"/>
    </location>
</feature>
<feature type="transmembrane region" description="Helical" evidence="5">
    <location>
        <begin position="247"/>
        <end position="266"/>
    </location>
</feature>
<evidence type="ECO:0000256" key="5">
    <source>
        <dbReference type="SAM" id="Phobius"/>
    </source>
</evidence>
<reference evidence="7 8" key="1">
    <citation type="journal article" date="2015" name="Stand. Genomic Sci.">
        <title>Genomic Encyclopedia of Bacterial and Archaeal Type Strains, Phase III: the genomes of soil and plant-associated and newly described type strains.</title>
        <authorList>
            <person name="Whitman W.B."/>
            <person name="Woyke T."/>
            <person name="Klenk H.P."/>
            <person name="Zhou Y."/>
            <person name="Lilburn T.G."/>
            <person name="Beck B.J."/>
            <person name="De Vos P."/>
            <person name="Vandamme P."/>
            <person name="Eisen J.A."/>
            <person name="Garrity G."/>
            <person name="Hugenholtz P."/>
            <person name="Kyrpides N.C."/>
        </authorList>
    </citation>
    <scope>NUCLEOTIDE SEQUENCE [LARGE SCALE GENOMIC DNA]</scope>
    <source>
        <strain evidence="7 8">VKM Ac-2541</strain>
    </source>
</reference>
<dbReference type="OrthoDB" id="4532109at2"/>
<dbReference type="RefSeq" id="WP_132145943.1">
    <property type="nucleotide sequence ID" value="NZ_SLWR01000002.1"/>
</dbReference>
<feature type="transmembrane region" description="Helical" evidence="5">
    <location>
        <begin position="204"/>
        <end position="227"/>
    </location>
</feature>
<sequence length="386" mass="40486">MTNKKKRWVGLIALLVAEAMNLLDATIVQVAAPVIHGELRGRTSDIQWFSAAYTLPFALLLITGGRLGDLYGRRRVFRIGVAGFVAASTTCALAMDPVVLIGARAVQGVAAAVVIPQTIGLIKTSFEGPELSKALGCIGPVMGLAGLSGPLLGGVLTEAISWRAVFLVNVPLGLAVLALARVLPESRSPRRRNLLTIEVSLFRNSGFGAALITSTLFFAVMSGLTLIVVLHQQLTLHHSVMHASLTLLPWSVCSGVASWCAGQWLAPRFGSRLMYVGLGLLLVAVLGANQPIGLAVCGVGAGLFTTSFFTEALHRVQPQETGSAAGLLNAVQQFGSTLGVVVLGTVRALWVAAAVIVVTIATAHVMRSPRSQRLGRAEPAPARTAR</sequence>
<feature type="transmembrane region" description="Helical" evidence="5">
    <location>
        <begin position="76"/>
        <end position="95"/>
    </location>
</feature>
<evidence type="ECO:0000259" key="6">
    <source>
        <dbReference type="PROSITE" id="PS50850"/>
    </source>
</evidence>
<feature type="domain" description="Major facilitator superfamily (MFS) profile" evidence="6">
    <location>
        <begin position="10"/>
        <end position="371"/>
    </location>
</feature>
<name>A0A4R2J167_9ACTN</name>
<evidence type="ECO:0000313" key="8">
    <source>
        <dbReference type="Proteomes" id="UP000295573"/>
    </source>
</evidence>
<dbReference type="GO" id="GO:0005886">
    <property type="term" value="C:plasma membrane"/>
    <property type="evidence" value="ECO:0007669"/>
    <property type="project" value="UniProtKB-SubCell"/>
</dbReference>